<feature type="compositionally biased region" description="Polar residues" evidence="1">
    <location>
        <begin position="1"/>
        <end position="38"/>
    </location>
</feature>
<feature type="region of interest" description="Disordered" evidence="1">
    <location>
        <begin position="1"/>
        <end position="39"/>
    </location>
</feature>
<feature type="compositionally biased region" description="Polar residues" evidence="1">
    <location>
        <begin position="88"/>
        <end position="103"/>
    </location>
</feature>
<feature type="region of interest" description="Disordered" evidence="1">
    <location>
        <begin position="81"/>
        <end position="116"/>
    </location>
</feature>
<reference evidence="2" key="1">
    <citation type="submission" date="2021-03" db="EMBL/GenBank/DDBJ databases">
        <title>Draft genome sequence of rust myrtle Austropuccinia psidii MF-1, a brazilian biotype.</title>
        <authorList>
            <person name="Quecine M.C."/>
            <person name="Pachon D.M.R."/>
            <person name="Bonatelli M.L."/>
            <person name="Correr F.H."/>
            <person name="Franceschini L.M."/>
            <person name="Leite T.F."/>
            <person name="Margarido G.R.A."/>
            <person name="Almeida C.A."/>
            <person name="Ferrarezi J.A."/>
            <person name="Labate C.A."/>
        </authorList>
    </citation>
    <scope>NUCLEOTIDE SEQUENCE</scope>
    <source>
        <strain evidence="2">MF-1</strain>
    </source>
</reference>
<gene>
    <name evidence="2" type="ORF">O181_009129</name>
</gene>
<sequence>MAEANQAETSTRSLSGNIQSQTEGIQQCNSIQRVSNSRRPLEKLHELLLDCEEVSRESQHLQITEWMASIDGKEEHYSFNSMMEEEQPSTTQTGSKANPSGQKKQFKCEKAAESSE</sequence>
<evidence type="ECO:0000256" key="1">
    <source>
        <dbReference type="SAM" id="MobiDB-lite"/>
    </source>
</evidence>
<protein>
    <submittedName>
        <fullName evidence="2">Uncharacterized protein</fullName>
    </submittedName>
</protein>
<accession>A0A9Q3BQ81</accession>
<organism evidence="2 3">
    <name type="scientific">Austropuccinia psidii MF-1</name>
    <dbReference type="NCBI Taxonomy" id="1389203"/>
    <lineage>
        <taxon>Eukaryota</taxon>
        <taxon>Fungi</taxon>
        <taxon>Dikarya</taxon>
        <taxon>Basidiomycota</taxon>
        <taxon>Pucciniomycotina</taxon>
        <taxon>Pucciniomycetes</taxon>
        <taxon>Pucciniales</taxon>
        <taxon>Sphaerophragmiaceae</taxon>
        <taxon>Austropuccinia</taxon>
    </lineage>
</organism>
<evidence type="ECO:0000313" key="2">
    <source>
        <dbReference type="EMBL" id="MBW0469414.1"/>
    </source>
</evidence>
<dbReference type="AlphaFoldDB" id="A0A9Q3BQ81"/>
<dbReference type="EMBL" id="AVOT02002173">
    <property type="protein sequence ID" value="MBW0469414.1"/>
    <property type="molecule type" value="Genomic_DNA"/>
</dbReference>
<comment type="caution">
    <text evidence="2">The sequence shown here is derived from an EMBL/GenBank/DDBJ whole genome shotgun (WGS) entry which is preliminary data.</text>
</comment>
<evidence type="ECO:0000313" key="3">
    <source>
        <dbReference type="Proteomes" id="UP000765509"/>
    </source>
</evidence>
<name>A0A9Q3BQ81_9BASI</name>
<proteinExistence type="predicted"/>
<dbReference type="Proteomes" id="UP000765509">
    <property type="component" value="Unassembled WGS sequence"/>
</dbReference>
<keyword evidence="3" id="KW-1185">Reference proteome</keyword>
<feature type="compositionally biased region" description="Basic and acidic residues" evidence="1">
    <location>
        <begin position="106"/>
        <end position="116"/>
    </location>
</feature>